<dbReference type="Proteomes" id="UP000233256">
    <property type="component" value="Unassembled WGS sequence"/>
</dbReference>
<gene>
    <name evidence="11" type="ORF">CVV64_18740</name>
</gene>
<comment type="caution">
    <text evidence="11">The sequence shown here is derived from an EMBL/GenBank/DDBJ whole genome shotgun (WGS) entry which is preliminary data.</text>
</comment>
<dbReference type="PANTHER" id="PTHR30221:SF1">
    <property type="entry name" value="SMALL-CONDUCTANCE MECHANOSENSITIVE CHANNEL"/>
    <property type="match status" value="1"/>
</dbReference>
<evidence type="ECO:0000259" key="10">
    <source>
        <dbReference type="Pfam" id="PF21088"/>
    </source>
</evidence>
<evidence type="ECO:0000256" key="4">
    <source>
        <dbReference type="ARBA" id="ARBA00022692"/>
    </source>
</evidence>
<dbReference type="SUPFAM" id="SSF82861">
    <property type="entry name" value="Mechanosensitive channel protein MscS (YggB), transmembrane region"/>
    <property type="match status" value="1"/>
</dbReference>
<dbReference type="InterPro" id="IPR011066">
    <property type="entry name" value="MscS_channel_C_sf"/>
</dbReference>
<keyword evidence="3" id="KW-1003">Cell membrane</keyword>
<evidence type="ECO:0000256" key="3">
    <source>
        <dbReference type="ARBA" id="ARBA00022475"/>
    </source>
</evidence>
<dbReference type="Gene3D" id="3.30.70.100">
    <property type="match status" value="1"/>
</dbReference>
<dbReference type="AlphaFoldDB" id="A0A2N1PJB0"/>
<feature type="transmembrane region" description="Helical" evidence="7">
    <location>
        <begin position="20"/>
        <end position="46"/>
    </location>
</feature>
<comment type="subcellular location">
    <subcellularLocation>
        <location evidence="1">Cell membrane</location>
        <topology evidence="1">Multi-pass membrane protein</topology>
    </subcellularLocation>
</comment>
<accession>A0A2N1PJB0</accession>
<dbReference type="SUPFAM" id="SSF50182">
    <property type="entry name" value="Sm-like ribonucleoproteins"/>
    <property type="match status" value="1"/>
</dbReference>
<reference evidence="11 12" key="1">
    <citation type="journal article" date="2017" name="ISME J.">
        <title>Potential for microbial H2 and metal transformations associated with novel bacteria and archaea in deep terrestrial subsurface sediments.</title>
        <authorList>
            <person name="Hernsdorf A.W."/>
            <person name="Amano Y."/>
            <person name="Miyakawa K."/>
            <person name="Ise K."/>
            <person name="Suzuki Y."/>
            <person name="Anantharaman K."/>
            <person name="Probst A."/>
            <person name="Burstein D."/>
            <person name="Thomas B.C."/>
            <person name="Banfield J.F."/>
        </authorList>
    </citation>
    <scope>NUCLEOTIDE SEQUENCE [LARGE SCALE GENOMIC DNA]</scope>
    <source>
        <strain evidence="11">HGW-Wallbacteria-1</strain>
    </source>
</reference>
<organism evidence="11 12">
    <name type="scientific">Candidatus Wallbacteria bacterium HGW-Wallbacteria-1</name>
    <dbReference type="NCBI Taxonomy" id="2013854"/>
    <lineage>
        <taxon>Bacteria</taxon>
        <taxon>Candidatus Walliibacteriota</taxon>
    </lineage>
</organism>
<evidence type="ECO:0000313" key="12">
    <source>
        <dbReference type="Proteomes" id="UP000233256"/>
    </source>
</evidence>
<keyword evidence="5 7" id="KW-1133">Transmembrane helix</keyword>
<keyword evidence="6 7" id="KW-0472">Membrane</keyword>
<dbReference type="InterPro" id="IPR011014">
    <property type="entry name" value="MscS_channel_TM-2"/>
</dbReference>
<evidence type="ECO:0000256" key="2">
    <source>
        <dbReference type="ARBA" id="ARBA00008017"/>
    </source>
</evidence>
<dbReference type="Pfam" id="PF21088">
    <property type="entry name" value="MS_channel_1st"/>
    <property type="match status" value="1"/>
</dbReference>
<evidence type="ECO:0000256" key="7">
    <source>
        <dbReference type="SAM" id="Phobius"/>
    </source>
</evidence>
<keyword evidence="4 7" id="KW-0812">Transmembrane</keyword>
<dbReference type="EMBL" id="PGXC01000046">
    <property type="protein sequence ID" value="PKK88438.1"/>
    <property type="molecule type" value="Genomic_DNA"/>
</dbReference>
<dbReference type="PROSITE" id="PS01246">
    <property type="entry name" value="UPF0003"/>
    <property type="match status" value="1"/>
</dbReference>
<dbReference type="Gene3D" id="2.30.30.60">
    <property type="match status" value="1"/>
</dbReference>
<evidence type="ECO:0000313" key="11">
    <source>
        <dbReference type="EMBL" id="PKK88438.1"/>
    </source>
</evidence>
<protein>
    <submittedName>
        <fullName evidence="11">Mechanosensitive ion channel protein</fullName>
    </submittedName>
</protein>
<feature type="domain" description="Mechanosensitive ion channel MscS" evidence="8">
    <location>
        <begin position="107"/>
        <end position="172"/>
    </location>
</feature>
<comment type="similarity">
    <text evidence="2">Belongs to the MscS (TC 1.A.23) family.</text>
</comment>
<evidence type="ECO:0000256" key="1">
    <source>
        <dbReference type="ARBA" id="ARBA00004651"/>
    </source>
</evidence>
<dbReference type="PANTHER" id="PTHR30221">
    <property type="entry name" value="SMALL-CONDUCTANCE MECHANOSENSITIVE CHANNEL"/>
    <property type="match status" value="1"/>
</dbReference>
<dbReference type="InterPro" id="IPR045275">
    <property type="entry name" value="MscS_archaea/bacteria_type"/>
</dbReference>
<dbReference type="InterPro" id="IPR049278">
    <property type="entry name" value="MS_channel_C"/>
</dbReference>
<dbReference type="InterPro" id="IPR049142">
    <property type="entry name" value="MS_channel_1st"/>
</dbReference>
<feature type="domain" description="Mechanosensitive ion channel MscS C-terminal" evidence="9">
    <location>
        <begin position="179"/>
        <end position="261"/>
    </location>
</feature>
<sequence>MNSALFESIFNRLKPLLLHYGLRIIGAVMILVLGSWLVNILLRLIARGMEKANVETTLAGFVKSIAHAGLLALVWIVALGNLGVQTTSFIAILGAAGLAIGLALQGSLSNFGSGALLILFKPFKAGDYIEAAGTAGTVREVGIFTTTVVTPDNKLVVVPNSSLTGSNITNYSATGTRRVEWIFGIGYGDDMAKAKKIVMDILAAETRGLADPAPMVAIRELGDSSVNLVARLWVNSADYWNVSFDTTEKVKTAFDAENITIPYPQRDVHLFNEK</sequence>
<evidence type="ECO:0000256" key="6">
    <source>
        <dbReference type="ARBA" id="ARBA00023136"/>
    </source>
</evidence>
<name>A0A2N1PJB0_9BACT</name>
<dbReference type="Pfam" id="PF00924">
    <property type="entry name" value="MS_channel_2nd"/>
    <property type="match status" value="1"/>
</dbReference>
<dbReference type="Pfam" id="PF05552">
    <property type="entry name" value="MS_channel_1st_1"/>
    <property type="match status" value="1"/>
</dbReference>
<dbReference type="GO" id="GO:0005886">
    <property type="term" value="C:plasma membrane"/>
    <property type="evidence" value="ECO:0007669"/>
    <property type="project" value="UniProtKB-SubCell"/>
</dbReference>
<dbReference type="InterPro" id="IPR006685">
    <property type="entry name" value="MscS_channel_2nd"/>
</dbReference>
<dbReference type="Pfam" id="PF21082">
    <property type="entry name" value="MS_channel_3rd"/>
    <property type="match status" value="1"/>
</dbReference>
<dbReference type="InterPro" id="IPR023408">
    <property type="entry name" value="MscS_beta-dom_sf"/>
</dbReference>
<evidence type="ECO:0000256" key="5">
    <source>
        <dbReference type="ARBA" id="ARBA00022989"/>
    </source>
</evidence>
<dbReference type="Gene3D" id="1.10.287.1260">
    <property type="match status" value="1"/>
</dbReference>
<proteinExistence type="inferred from homology"/>
<dbReference type="InterPro" id="IPR010920">
    <property type="entry name" value="LSM_dom_sf"/>
</dbReference>
<dbReference type="InterPro" id="IPR008910">
    <property type="entry name" value="MSC_TM_helix"/>
</dbReference>
<dbReference type="GO" id="GO:0008381">
    <property type="term" value="F:mechanosensitive monoatomic ion channel activity"/>
    <property type="evidence" value="ECO:0007669"/>
    <property type="project" value="InterPro"/>
</dbReference>
<feature type="domain" description="Mechanosensitive ion channel transmembrane helices 2/3" evidence="10">
    <location>
        <begin position="69"/>
        <end position="105"/>
    </location>
</feature>
<dbReference type="SUPFAM" id="SSF82689">
    <property type="entry name" value="Mechanosensitive channel protein MscS (YggB), C-terminal domain"/>
    <property type="match status" value="1"/>
</dbReference>
<evidence type="ECO:0000259" key="8">
    <source>
        <dbReference type="Pfam" id="PF00924"/>
    </source>
</evidence>
<dbReference type="InterPro" id="IPR006686">
    <property type="entry name" value="MscS_channel_CS"/>
</dbReference>
<evidence type="ECO:0000259" key="9">
    <source>
        <dbReference type="Pfam" id="PF21082"/>
    </source>
</evidence>